<evidence type="ECO:0000256" key="2">
    <source>
        <dbReference type="ARBA" id="ARBA00022517"/>
    </source>
</evidence>
<dbReference type="GO" id="GO:0005829">
    <property type="term" value="C:cytosol"/>
    <property type="evidence" value="ECO:0007669"/>
    <property type="project" value="TreeGrafter"/>
</dbReference>
<dbReference type="SUPFAM" id="SSF75420">
    <property type="entry name" value="YhbC-like, N-terminal domain"/>
    <property type="match status" value="1"/>
</dbReference>
<feature type="domain" description="Ribosome maturation factor RimP C-terminal" evidence="5">
    <location>
        <begin position="87"/>
        <end position="153"/>
    </location>
</feature>
<dbReference type="Gene3D" id="3.30.300.70">
    <property type="entry name" value="RimP-like superfamily, N-terminal"/>
    <property type="match status" value="1"/>
</dbReference>
<dbReference type="InterPro" id="IPR003728">
    <property type="entry name" value="Ribosome_maturation_RimP"/>
</dbReference>
<dbReference type="GO" id="GO:0006412">
    <property type="term" value="P:translation"/>
    <property type="evidence" value="ECO:0007669"/>
    <property type="project" value="TreeGrafter"/>
</dbReference>
<dbReference type="Gene3D" id="2.30.30.180">
    <property type="entry name" value="Ribosome maturation factor RimP, C-terminal domain"/>
    <property type="match status" value="1"/>
</dbReference>
<evidence type="ECO:0000259" key="5">
    <source>
        <dbReference type="Pfam" id="PF17384"/>
    </source>
</evidence>
<evidence type="ECO:0000313" key="6">
    <source>
        <dbReference type="EMBL" id="AZR72389.1"/>
    </source>
</evidence>
<reference evidence="6 7" key="1">
    <citation type="submission" date="2016-07" db="EMBL/GenBank/DDBJ databases">
        <title>Genome and transcriptome analysis of iron-reducing fermentative bacteria Anoxybacter fermentans.</title>
        <authorList>
            <person name="Zeng X."/>
            <person name="Shao Z."/>
        </authorList>
    </citation>
    <scope>NUCLEOTIDE SEQUENCE [LARGE SCALE GENOMIC DNA]</scope>
    <source>
        <strain evidence="6 7">DY22613</strain>
    </source>
</reference>
<dbReference type="InterPro" id="IPR036847">
    <property type="entry name" value="RimP_C_sf"/>
</dbReference>
<name>A0A3Q9HP13_9FIRM</name>
<evidence type="ECO:0000256" key="1">
    <source>
        <dbReference type="ARBA" id="ARBA00022490"/>
    </source>
</evidence>
<feature type="domain" description="Ribosome maturation factor RimP N-terminal" evidence="4">
    <location>
        <begin position="11"/>
        <end position="84"/>
    </location>
</feature>
<comment type="similarity">
    <text evidence="3">Belongs to the RimP family.</text>
</comment>
<dbReference type="EMBL" id="CP016379">
    <property type="protein sequence ID" value="AZR72389.1"/>
    <property type="molecule type" value="Genomic_DNA"/>
</dbReference>
<dbReference type="HAMAP" id="MF_01077">
    <property type="entry name" value="RimP"/>
    <property type="match status" value="1"/>
</dbReference>
<dbReference type="InterPro" id="IPR035956">
    <property type="entry name" value="RimP_N_sf"/>
</dbReference>
<dbReference type="FunFam" id="3.30.300.70:FF:000001">
    <property type="entry name" value="Ribosome maturation factor RimP"/>
    <property type="match status" value="1"/>
</dbReference>
<comment type="function">
    <text evidence="3">Required for maturation of 30S ribosomal subunits.</text>
</comment>
<dbReference type="Pfam" id="PF02576">
    <property type="entry name" value="RimP_N"/>
    <property type="match status" value="1"/>
</dbReference>
<dbReference type="AlphaFoldDB" id="A0A3Q9HP13"/>
<gene>
    <name evidence="3" type="primary">rimP</name>
    <name evidence="6" type="ORF">BBF96_02665</name>
</gene>
<dbReference type="Proteomes" id="UP000267250">
    <property type="component" value="Chromosome"/>
</dbReference>
<accession>A0A3Q9HP13</accession>
<evidence type="ECO:0000256" key="3">
    <source>
        <dbReference type="HAMAP-Rule" id="MF_01077"/>
    </source>
</evidence>
<proteinExistence type="inferred from homology"/>
<comment type="subcellular location">
    <subcellularLocation>
        <location evidence="3">Cytoplasm</location>
    </subcellularLocation>
</comment>
<dbReference type="RefSeq" id="WP_127015724.1">
    <property type="nucleotide sequence ID" value="NZ_CP016379.1"/>
</dbReference>
<keyword evidence="1 3" id="KW-0963">Cytoplasm</keyword>
<keyword evidence="7" id="KW-1185">Reference proteome</keyword>
<dbReference type="Pfam" id="PF17384">
    <property type="entry name" value="DUF150_C"/>
    <property type="match status" value="1"/>
</dbReference>
<dbReference type="InterPro" id="IPR028998">
    <property type="entry name" value="RimP_C"/>
</dbReference>
<evidence type="ECO:0000313" key="7">
    <source>
        <dbReference type="Proteomes" id="UP000267250"/>
    </source>
</evidence>
<dbReference type="KEGG" id="aft:BBF96_02665"/>
<organism evidence="6 7">
    <name type="scientific">Anoxybacter fermentans</name>
    <dbReference type="NCBI Taxonomy" id="1323375"/>
    <lineage>
        <taxon>Bacteria</taxon>
        <taxon>Bacillati</taxon>
        <taxon>Bacillota</taxon>
        <taxon>Clostridia</taxon>
        <taxon>Halanaerobiales</taxon>
        <taxon>Anoxybacter</taxon>
    </lineage>
</organism>
<keyword evidence="2 3" id="KW-0690">Ribosome biogenesis</keyword>
<dbReference type="SUPFAM" id="SSF74942">
    <property type="entry name" value="YhbC-like, C-terminal domain"/>
    <property type="match status" value="1"/>
</dbReference>
<evidence type="ECO:0000259" key="4">
    <source>
        <dbReference type="Pfam" id="PF02576"/>
    </source>
</evidence>
<dbReference type="InterPro" id="IPR028989">
    <property type="entry name" value="RimP_N"/>
</dbReference>
<dbReference type="PANTHER" id="PTHR33867">
    <property type="entry name" value="RIBOSOME MATURATION FACTOR RIMP"/>
    <property type="match status" value="1"/>
</dbReference>
<dbReference type="OrthoDB" id="9805006at2"/>
<sequence>MSKIAEIVYKMAEPIVDEAGLELVDVEYIKEGKQFTLRVFIDRPEGGVTLDDCQNVSSKLSELLDEKDPIPNSYTLEVSSPGIDRPLKKDADFVRFAGRKVDVSTYKPVYGRKKKFSGELVGLVDGKVVVRVDDEQLEIPRDQISRIRLAVEF</sequence>
<dbReference type="CDD" id="cd01734">
    <property type="entry name" value="YlxS_C"/>
    <property type="match status" value="1"/>
</dbReference>
<dbReference type="NCBIfam" id="NF000928">
    <property type="entry name" value="PRK00092.1-2"/>
    <property type="match status" value="1"/>
</dbReference>
<dbReference type="PANTHER" id="PTHR33867:SF1">
    <property type="entry name" value="RIBOSOME MATURATION FACTOR RIMP"/>
    <property type="match status" value="1"/>
</dbReference>
<dbReference type="GO" id="GO:0000028">
    <property type="term" value="P:ribosomal small subunit assembly"/>
    <property type="evidence" value="ECO:0007669"/>
    <property type="project" value="TreeGrafter"/>
</dbReference>
<protein>
    <recommendedName>
        <fullName evidence="3">Ribosome maturation factor RimP</fullName>
    </recommendedName>
</protein>